<dbReference type="AlphaFoldDB" id="A0A9X3UQ81"/>
<dbReference type="InterPro" id="IPR036388">
    <property type="entry name" value="WH-like_DNA-bd_sf"/>
</dbReference>
<dbReference type="EMBL" id="JAPJZI010000001">
    <property type="protein sequence ID" value="MDA5401174.1"/>
    <property type="molecule type" value="Genomic_DNA"/>
</dbReference>
<keyword evidence="4" id="KW-0804">Transcription</keyword>
<feature type="domain" description="HTH lysR-type" evidence="5">
    <location>
        <begin position="7"/>
        <end position="64"/>
    </location>
</feature>
<gene>
    <name evidence="6" type="ORF">OQ273_21560</name>
</gene>
<evidence type="ECO:0000259" key="5">
    <source>
        <dbReference type="PROSITE" id="PS50931"/>
    </source>
</evidence>
<dbReference type="InterPro" id="IPR000847">
    <property type="entry name" value="LysR_HTH_N"/>
</dbReference>
<dbReference type="Gene3D" id="3.40.190.10">
    <property type="entry name" value="Periplasmic binding protein-like II"/>
    <property type="match status" value="2"/>
</dbReference>
<dbReference type="InterPro" id="IPR058163">
    <property type="entry name" value="LysR-type_TF_proteobact-type"/>
</dbReference>
<proteinExistence type="inferred from homology"/>
<evidence type="ECO:0000256" key="2">
    <source>
        <dbReference type="ARBA" id="ARBA00023015"/>
    </source>
</evidence>
<dbReference type="CDD" id="cd08432">
    <property type="entry name" value="PBP2_GcdR_TrpI_HvrB_AmpR_like"/>
    <property type="match status" value="1"/>
</dbReference>
<protein>
    <submittedName>
        <fullName evidence="6">LysR substrate-binding domain-containing protein</fullName>
    </submittedName>
</protein>
<keyword evidence="2" id="KW-0805">Transcription regulation</keyword>
<evidence type="ECO:0000313" key="7">
    <source>
        <dbReference type="Proteomes" id="UP001151234"/>
    </source>
</evidence>
<dbReference type="SUPFAM" id="SSF46785">
    <property type="entry name" value="Winged helix' DNA-binding domain"/>
    <property type="match status" value="1"/>
</dbReference>
<sequence>MKNLNKVHLSGLRAVEAVGRLGSLKEAASELGVTIGAVSQQLQKTERQLGRTLFERRPGGLRKTPLGEEIVRRLTVAMTELSAAVDLADTDRNDTLTVSIPPVLAEKWLVKRLSGFHRQNSHIRVRLDASVTLIDPNRSDVDLCIRVGRGEWSGVRLEKLIDQCVFPVCSPGLAKNLTHPADLADYPIITDPDGMFEWDAWLGPNGLSTGVLGDGPVFTNASLCIDAAIAGLGIFLAWEPAVTDALEAGQLVTPFPDRYPTDFAYWIVEAEHPSANAGVAAFKRWLKDALPKPPTRY</sequence>
<dbReference type="GO" id="GO:0003700">
    <property type="term" value="F:DNA-binding transcription factor activity"/>
    <property type="evidence" value="ECO:0007669"/>
    <property type="project" value="InterPro"/>
</dbReference>
<dbReference type="GO" id="GO:0006351">
    <property type="term" value="P:DNA-templated transcription"/>
    <property type="evidence" value="ECO:0007669"/>
    <property type="project" value="TreeGrafter"/>
</dbReference>
<organism evidence="6 7">
    <name type="scientific">Hoeflea prorocentri</name>
    <dbReference type="NCBI Taxonomy" id="1922333"/>
    <lineage>
        <taxon>Bacteria</taxon>
        <taxon>Pseudomonadati</taxon>
        <taxon>Pseudomonadota</taxon>
        <taxon>Alphaproteobacteria</taxon>
        <taxon>Hyphomicrobiales</taxon>
        <taxon>Rhizobiaceae</taxon>
        <taxon>Hoeflea</taxon>
    </lineage>
</organism>
<evidence type="ECO:0000256" key="1">
    <source>
        <dbReference type="ARBA" id="ARBA00009437"/>
    </source>
</evidence>
<dbReference type="Gene3D" id="1.10.10.10">
    <property type="entry name" value="Winged helix-like DNA-binding domain superfamily/Winged helix DNA-binding domain"/>
    <property type="match status" value="1"/>
</dbReference>
<dbReference type="RefSeq" id="WP_267992979.1">
    <property type="nucleotide sequence ID" value="NZ_JAPJZI010000001.1"/>
</dbReference>
<name>A0A9X3UQ81_9HYPH</name>
<dbReference type="Pfam" id="PF00126">
    <property type="entry name" value="HTH_1"/>
    <property type="match status" value="1"/>
</dbReference>
<dbReference type="GO" id="GO:0043565">
    <property type="term" value="F:sequence-specific DNA binding"/>
    <property type="evidence" value="ECO:0007669"/>
    <property type="project" value="TreeGrafter"/>
</dbReference>
<dbReference type="SUPFAM" id="SSF53850">
    <property type="entry name" value="Periplasmic binding protein-like II"/>
    <property type="match status" value="1"/>
</dbReference>
<dbReference type="PANTHER" id="PTHR30537:SF74">
    <property type="entry name" value="HTH-TYPE TRANSCRIPTIONAL REGULATOR TRPI"/>
    <property type="match status" value="1"/>
</dbReference>
<accession>A0A9X3UQ81</accession>
<dbReference type="Pfam" id="PF03466">
    <property type="entry name" value="LysR_substrate"/>
    <property type="match status" value="1"/>
</dbReference>
<dbReference type="InterPro" id="IPR005119">
    <property type="entry name" value="LysR_subst-bd"/>
</dbReference>
<dbReference type="PROSITE" id="PS50931">
    <property type="entry name" value="HTH_LYSR"/>
    <property type="match status" value="1"/>
</dbReference>
<dbReference type="PANTHER" id="PTHR30537">
    <property type="entry name" value="HTH-TYPE TRANSCRIPTIONAL REGULATOR"/>
    <property type="match status" value="1"/>
</dbReference>
<evidence type="ECO:0000256" key="4">
    <source>
        <dbReference type="ARBA" id="ARBA00023163"/>
    </source>
</evidence>
<dbReference type="InterPro" id="IPR036390">
    <property type="entry name" value="WH_DNA-bd_sf"/>
</dbReference>
<keyword evidence="7" id="KW-1185">Reference proteome</keyword>
<dbReference type="Proteomes" id="UP001151234">
    <property type="component" value="Unassembled WGS sequence"/>
</dbReference>
<keyword evidence="3" id="KW-0238">DNA-binding</keyword>
<evidence type="ECO:0000313" key="6">
    <source>
        <dbReference type="EMBL" id="MDA5401174.1"/>
    </source>
</evidence>
<comment type="caution">
    <text evidence="6">The sequence shown here is derived from an EMBL/GenBank/DDBJ whole genome shotgun (WGS) entry which is preliminary data.</text>
</comment>
<evidence type="ECO:0000256" key="3">
    <source>
        <dbReference type="ARBA" id="ARBA00023125"/>
    </source>
</evidence>
<comment type="similarity">
    <text evidence="1">Belongs to the LysR transcriptional regulatory family.</text>
</comment>
<reference evidence="6" key="1">
    <citation type="submission" date="2022-11" db="EMBL/GenBank/DDBJ databases">
        <title>Draft genome sequence of Hoeflea poritis E7-10 and Hoeflea prorocentri PM5-8, separated from scleractinian coral Porites lutea and marine dinoflagellate.</title>
        <authorList>
            <person name="Zhang G."/>
            <person name="Wei Q."/>
            <person name="Cai L."/>
        </authorList>
    </citation>
    <scope>NUCLEOTIDE SEQUENCE</scope>
    <source>
        <strain evidence="6">PM5-8</strain>
    </source>
</reference>